<dbReference type="PANTHER" id="PTHR24223:SF269">
    <property type="entry name" value="ABC MULTIDRUG TRANSPORTER (EUROFUNG)-RELATED"/>
    <property type="match status" value="1"/>
</dbReference>
<feature type="transmembrane region" description="Helical" evidence="11">
    <location>
        <begin position="70"/>
        <end position="93"/>
    </location>
</feature>
<dbReference type="PANTHER" id="PTHR24223">
    <property type="entry name" value="ATP-BINDING CASSETTE SUB-FAMILY C"/>
    <property type="match status" value="1"/>
</dbReference>
<evidence type="ECO:0000256" key="1">
    <source>
        <dbReference type="ARBA" id="ARBA00004651"/>
    </source>
</evidence>
<feature type="transmembrane region" description="Helical" evidence="11">
    <location>
        <begin position="935"/>
        <end position="956"/>
    </location>
</feature>
<dbReference type="InterPro" id="IPR036640">
    <property type="entry name" value="ABC1_TM_sf"/>
</dbReference>
<comment type="subcellular location">
    <subcellularLocation>
        <location evidence="1">Cell membrane</location>
        <topology evidence="1">Multi-pass membrane protein</topology>
    </subcellularLocation>
</comment>
<evidence type="ECO:0000256" key="10">
    <source>
        <dbReference type="SAM" id="MobiDB-lite"/>
    </source>
</evidence>
<feature type="transmembrane region" description="Helical" evidence="11">
    <location>
        <begin position="407"/>
        <end position="427"/>
    </location>
</feature>
<evidence type="ECO:0000256" key="11">
    <source>
        <dbReference type="SAM" id="Phobius"/>
    </source>
</evidence>
<feature type="transmembrane region" description="Helical" evidence="11">
    <location>
        <begin position="156"/>
        <end position="175"/>
    </location>
</feature>
<dbReference type="InterPro" id="IPR044746">
    <property type="entry name" value="ABCC_6TM_D1"/>
</dbReference>
<dbReference type="Proteomes" id="UP000606974">
    <property type="component" value="Unassembled WGS sequence"/>
</dbReference>
<dbReference type="Gene3D" id="3.40.50.300">
    <property type="entry name" value="P-loop containing nucleotide triphosphate hydrolases"/>
    <property type="match status" value="2"/>
</dbReference>
<gene>
    <name evidence="14" type="ORF">GJ744_001941</name>
</gene>
<dbReference type="Gene3D" id="1.20.1560.10">
    <property type="entry name" value="ABC transporter type 1, transmembrane domain"/>
    <property type="match status" value="2"/>
</dbReference>
<comment type="caution">
    <text evidence="14">The sequence shown here is derived from an EMBL/GenBank/DDBJ whole genome shotgun (WGS) entry which is preliminary data.</text>
</comment>
<evidence type="ECO:0000256" key="8">
    <source>
        <dbReference type="ARBA" id="ARBA00022989"/>
    </source>
</evidence>
<keyword evidence="5 11" id="KW-0812">Transmembrane</keyword>
<evidence type="ECO:0000259" key="12">
    <source>
        <dbReference type="PROSITE" id="PS50893"/>
    </source>
</evidence>
<dbReference type="InterPro" id="IPR017871">
    <property type="entry name" value="ABC_transporter-like_CS"/>
</dbReference>
<evidence type="ECO:0000256" key="9">
    <source>
        <dbReference type="ARBA" id="ARBA00023136"/>
    </source>
</evidence>
<feature type="transmembrane region" description="Helical" evidence="11">
    <location>
        <begin position="892"/>
        <end position="915"/>
    </location>
</feature>
<keyword evidence="4" id="KW-1003">Cell membrane</keyword>
<feature type="transmembrane region" description="Helical" evidence="11">
    <location>
        <begin position="307"/>
        <end position="327"/>
    </location>
</feature>
<comment type="similarity">
    <text evidence="2">Belongs to the ABC transporter superfamily. ABCC family. Conjugate transporter (TC 3.A.1.208) subfamily.</text>
</comment>
<evidence type="ECO:0000256" key="6">
    <source>
        <dbReference type="ARBA" id="ARBA00022741"/>
    </source>
</evidence>
<dbReference type="GO" id="GO:0016887">
    <property type="term" value="F:ATP hydrolysis activity"/>
    <property type="evidence" value="ECO:0007669"/>
    <property type="project" value="InterPro"/>
</dbReference>
<dbReference type="GO" id="GO:0005524">
    <property type="term" value="F:ATP binding"/>
    <property type="evidence" value="ECO:0007669"/>
    <property type="project" value="UniProtKB-KW"/>
</dbReference>
<protein>
    <submittedName>
        <fullName evidence="14">Uncharacterized protein</fullName>
    </submittedName>
</protein>
<accession>A0A8H7ANK1</accession>
<feature type="domain" description="ABC transporter" evidence="12">
    <location>
        <begin position="617"/>
        <end position="845"/>
    </location>
</feature>
<evidence type="ECO:0000256" key="3">
    <source>
        <dbReference type="ARBA" id="ARBA00022448"/>
    </source>
</evidence>
<dbReference type="Pfam" id="PF00664">
    <property type="entry name" value="ABC_membrane"/>
    <property type="match status" value="2"/>
</dbReference>
<dbReference type="CDD" id="cd18579">
    <property type="entry name" value="ABC_6TM_ABCC_D1"/>
    <property type="match status" value="1"/>
</dbReference>
<organism evidence="14 15">
    <name type="scientific">Endocarpon pusillum</name>
    <dbReference type="NCBI Taxonomy" id="364733"/>
    <lineage>
        <taxon>Eukaryota</taxon>
        <taxon>Fungi</taxon>
        <taxon>Dikarya</taxon>
        <taxon>Ascomycota</taxon>
        <taxon>Pezizomycotina</taxon>
        <taxon>Eurotiomycetes</taxon>
        <taxon>Chaetothyriomycetidae</taxon>
        <taxon>Verrucariales</taxon>
        <taxon>Verrucariaceae</taxon>
        <taxon>Endocarpon</taxon>
    </lineage>
</organism>
<dbReference type="GO" id="GO:0140359">
    <property type="term" value="F:ABC-type transporter activity"/>
    <property type="evidence" value="ECO:0007669"/>
    <property type="project" value="InterPro"/>
</dbReference>
<feature type="transmembrane region" description="Helical" evidence="11">
    <location>
        <begin position="1036"/>
        <end position="1052"/>
    </location>
</feature>
<evidence type="ECO:0000259" key="13">
    <source>
        <dbReference type="PROSITE" id="PS50929"/>
    </source>
</evidence>
<feature type="compositionally biased region" description="Low complexity" evidence="10">
    <location>
        <begin position="1531"/>
        <end position="1542"/>
    </location>
</feature>
<dbReference type="InterPro" id="IPR003439">
    <property type="entry name" value="ABC_transporter-like_ATP-bd"/>
</dbReference>
<proteinExistence type="inferred from homology"/>
<feature type="transmembrane region" description="Helical" evidence="11">
    <location>
        <begin position="487"/>
        <end position="514"/>
    </location>
</feature>
<reference evidence="14" key="1">
    <citation type="submission" date="2020-02" db="EMBL/GenBank/DDBJ databases">
        <authorList>
            <person name="Palmer J.M."/>
        </authorList>
    </citation>
    <scope>NUCLEOTIDE SEQUENCE</scope>
    <source>
        <strain evidence="14">EPUS1.4</strain>
        <tissue evidence="14">Thallus</tissue>
    </source>
</reference>
<dbReference type="InterPro" id="IPR044726">
    <property type="entry name" value="ABCC_6TM_D2"/>
</dbReference>
<evidence type="ECO:0000313" key="14">
    <source>
        <dbReference type="EMBL" id="KAF7512373.1"/>
    </source>
</evidence>
<dbReference type="PROSITE" id="PS50893">
    <property type="entry name" value="ABC_TRANSPORTER_2"/>
    <property type="match status" value="2"/>
</dbReference>
<dbReference type="CDD" id="cd03250">
    <property type="entry name" value="ABCC_MRP_domain1"/>
    <property type="match status" value="1"/>
</dbReference>
<dbReference type="PROSITE" id="PS00211">
    <property type="entry name" value="ABC_TRANSPORTER_1"/>
    <property type="match status" value="1"/>
</dbReference>
<keyword evidence="3" id="KW-0813">Transport</keyword>
<feature type="compositionally biased region" description="Basic and acidic residues" evidence="10">
    <location>
        <begin position="1511"/>
        <end position="1530"/>
    </location>
</feature>
<feature type="transmembrane region" description="Helical" evidence="11">
    <location>
        <begin position="99"/>
        <end position="119"/>
    </location>
</feature>
<keyword evidence="8 11" id="KW-1133">Transmembrane helix</keyword>
<sequence length="1584" mass="173631">MLCSIEVNDAFGPAVTPECRGGFDLTLLFEELVLSIVPTVIVSLLLPIRAYHLISSDQHVQKVLRHHLKLLMHACFAVLQAIMLILLCIPGLIPKTRASIATVALSTALAFALVPLSHLEHTRSFRPSALLSLYFGLSMLFDAARARTLWCISDNVLFAVFFSINLGFRLVLFILESLQKQAGFKPSYQELALEEAVNVFNRNTFWWLNSLLFDGFRHVLRVATLPTIDGRLFSIDSQLQLFAKWDSVRQKSASALIKLLAFHYKWAILSAVPARLALSAFTFAQPFLISRIVSFAVQSKNDLDGEIGSSLIVATGLVYIGLALSTANSQHKTYRLITILRGALVSLVHRKTLDTSVVAARASAAVTLMSTDVERIGVGLRLLHEIWASPIDIGVGIYLLTRQLGPAGAAPGVLFLLISLAGLRVAASMGARQKVWVEAIQLRVSVTSDTLSAIKEVRMGGLQSKMKSKLSQLREDEIQSSKGFKNALALIVCLSYTTTALAPAVSFMIFQLLARKNHTQTLNTEIAFTSLALFALLRTPMSMVIDAVAGFVSTIGGLQRIGEYVSAEDSKQHREHQSETPSLATENFDRKELTDQHEGKSAIALTTFCDSEHDDLIVARDFSAGWDESKPFVVKDLDFTIRRSTMTIVVGPVGCGKTTFLNALLGETIRNRGSRHVRFSHAAFCGQTPWLTNGTIRSNIIGANLYDKPWYDQVVDACAIADDLSDLPRGDQETVGVNGANLSGGQQARVAVAKAIYSKKEVILLDDVISGLDARTEDKLFNNLLGERGLLRRGDHTVIFATNAVHRLSAADNIIVLNSEGRIQEQGRFDQLSATAVKHAQSVPSAFQDGKPKFAPDKPPAAPFKTTEDTGGVDRRTGDWTVYEYYTRAVGIVNVIIFLTAGACFVFGLIFPQYLVKWWAEDNQSHPGESPKLGAYLTGYYALAVMAIASLALAAWHLTSRIMPKASTAFHRAILDTSVNARQSFFSETDVGETVNRFSQDLQLIDMELPLALFNTSIEFLSCIAQLIMIMASAKFIAAALPAVLVAFWLVQKFYLRTGRQLRLLDIEAKGPLFSQFIETLAGLVTIRAYGWQKEESRRNQATLDVSQRPFYLLVCVQRWLNLVLDFIVAGIAIVVVSIATKTKGNIDPGLVGVALVNIINFSVSIKALLANWTQLETCVGAVARVRGFERTTESEHQPIEKYVPPVEWPDQGAVRFHRVSASWEGNSKPVLSDLDFSAEPGQKLAICGKSGSGKSSIISTLFRLLDPSSGSITIDNIDISTVPRNELRSRLICVTQKPYLVSGTVRENVDPYGMADEHAILAALEDVQMLDYVSELGGIDSELDSEVMSIGQKQLLCLARATLRKGSILILDEATASLDFDTDELVQGVIRRHFVNRTIITIAHRLNTILDYDRVAVISEGRLIEFDSPANLLAQQPPTTFAALYAVSAGCLSETSQHKPAVEESSVDRQKQRQNIHRKGSFKIFPCDDTVASTPISAITEPSGCENDDHDWYPDQGSADHGDNTEDHAPLLLNPNGPLSPVRSAEQGTAASPSGVGTITRLKSMKQRMKQRLDEATTGQMLS</sequence>
<dbReference type="FunFam" id="1.20.1560.10:FF:000055">
    <property type="entry name" value="ABC multidrug transporter (Eurofung)"/>
    <property type="match status" value="1"/>
</dbReference>
<dbReference type="InterPro" id="IPR011527">
    <property type="entry name" value="ABC1_TM_dom"/>
</dbReference>
<dbReference type="GO" id="GO:0005886">
    <property type="term" value="C:plasma membrane"/>
    <property type="evidence" value="ECO:0007669"/>
    <property type="project" value="UniProtKB-SubCell"/>
</dbReference>
<dbReference type="Pfam" id="PF00005">
    <property type="entry name" value="ABC_tran"/>
    <property type="match status" value="2"/>
</dbReference>
<feature type="region of interest" description="Disordered" evidence="10">
    <location>
        <begin position="568"/>
        <end position="590"/>
    </location>
</feature>
<dbReference type="FunFam" id="3.40.50.300:FF:000838">
    <property type="entry name" value="ABC multidrug transporter (Eurofung)"/>
    <property type="match status" value="1"/>
</dbReference>
<evidence type="ECO:0000256" key="5">
    <source>
        <dbReference type="ARBA" id="ARBA00022692"/>
    </source>
</evidence>
<evidence type="ECO:0000256" key="7">
    <source>
        <dbReference type="ARBA" id="ARBA00022840"/>
    </source>
</evidence>
<dbReference type="CDD" id="cd18580">
    <property type="entry name" value="ABC_6TM_ABCC_D2"/>
    <property type="match status" value="1"/>
</dbReference>
<dbReference type="SUPFAM" id="SSF52540">
    <property type="entry name" value="P-loop containing nucleoside triphosphate hydrolases"/>
    <property type="match status" value="2"/>
</dbReference>
<keyword evidence="15" id="KW-1185">Reference proteome</keyword>
<feature type="transmembrane region" description="Helical" evidence="11">
    <location>
        <begin position="266"/>
        <end position="287"/>
    </location>
</feature>
<feature type="region of interest" description="Disordered" evidence="10">
    <location>
        <begin position="1565"/>
        <end position="1584"/>
    </location>
</feature>
<dbReference type="EMBL" id="JAACFV010000013">
    <property type="protein sequence ID" value="KAF7512373.1"/>
    <property type="molecule type" value="Genomic_DNA"/>
</dbReference>
<dbReference type="InterPro" id="IPR003593">
    <property type="entry name" value="AAA+_ATPase"/>
</dbReference>
<feature type="transmembrane region" description="Helical" evidence="11">
    <location>
        <begin position="1111"/>
        <end position="1139"/>
    </location>
</feature>
<dbReference type="OrthoDB" id="6500128at2759"/>
<name>A0A8H7ANK1_9EURO</name>
<dbReference type="SUPFAM" id="SSF90123">
    <property type="entry name" value="ABC transporter transmembrane region"/>
    <property type="match status" value="2"/>
</dbReference>
<keyword evidence="7" id="KW-0067">ATP-binding</keyword>
<dbReference type="SMART" id="SM00382">
    <property type="entry name" value="AAA"/>
    <property type="match status" value="2"/>
</dbReference>
<evidence type="ECO:0000256" key="2">
    <source>
        <dbReference type="ARBA" id="ARBA00009726"/>
    </source>
</evidence>
<evidence type="ECO:0000313" key="15">
    <source>
        <dbReference type="Proteomes" id="UP000606974"/>
    </source>
</evidence>
<feature type="domain" description="ABC transmembrane type-1" evidence="13">
    <location>
        <begin position="276"/>
        <end position="553"/>
    </location>
</feature>
<feature type="transmembrane region" description="Helical" evidence="11">
    <location>
        <begin position="1073"/>
        <end position="1091"/>
    </location>
</feature>
<feature type="compositionally biased region" description="Polar residues" evidence="10">
    <location>
        <begin position="1547"/>
        <end position="1558"/>
    </location>
</feature>
<feature type="domain" description="ABC transporter" evidence="12">
    <location>
        <begin position="1215"/>
        <end position="1446"/>
    </location>
</feature>
<dbReference type="FunFam" id="1.20.1560.10:FF:000066">
    <property type="entry name" value="ABC multidrug transporter (Eurofung)"/>
    <property type="match status" value="1"/>
</dbReference>
<dbReference type="InterPro" id="IPR050173">
    <property type="entry name" value="ABC_transporter_C-like"/>
</dbReference>
<feature type="region of interest" description="Disordered" evidence="10">
    <location>
        <begin position="1501"/>
        <end position="1560"/>
    </location>
</feature>
<keyword evidence="6" id="KW-0547">Nucleotide-binding</keyword>
<dbReference type="InterPro" id="IPR027417">
    <property type="entry name" value="P-loop_NTPase"/>
</dbReference>
<dbReference type="PROSITE" id="PS50929">
    <property type="entry name" value="ABC_TM1F"/>
    <property type="match status" value="2"/>
</dbReference>
<feature type="compositionally biased region" description="Basic and acidic residues" evidence="10">
    <location>
        <begin position="568"/>
        <end position="578"/>
    </location>
</feature>
<keyword evidence="9 11" id="KW-0472">Membrane</keyword>
<dbReference type="CDD" id="cd03244">
    <property type="entry name" value="ABCC_MRP_domain2"/>
    <property type="match status" value="1"/>
</dbReference>
<feature type="domain" description="ABC transmembrane type-1" evidence="13">
    <location>
        <begin position="895"/>
        <end position="1178"/>
    </location>
</feature>
<feature type="transmembrane region" description="Helical" evidence="11">
    <location>
        <begin position="32"/>
        <end position="50"/>
    </location>
</feature>
<evidence type="ECO:0000256" key="4">
    <source>
        <dbReference type="ARBA" id="ARBA00022475"/>
    </source>
</evidence>